<evidence type="ECO:0000313" key="3">
    <source>
        <dbReference type="Proteomes" id="UP000749559"/>
    </source>
</evidence>
<evidence type="ECO:0000313" key="2">
    <source>
        <dbReference type="EMBL" id="CAH1794725.1"/>
    </source>
</evidence>
<dbReference type="Gene3D" id="2.60.120.200">
    <property type="match status" value="1"/>
</dbReference>
<dbReference type="InterPro" id="IPR013320">
    <property type="entry name" value="ConA-like_dom_sf"/>
</dbReference>
<dbReference type="SUPFAM" id="SSF49899">
    <property type="entry name" value="Concanavalin A-like lectins/glucanases"/>
    <property type="match status" value="1"/>
</dbReference>
<accession>A0A8J1U8B9</accession>
<proteinExistence type="inferred from homology"/>
<dbReference type="PANTHER" id="PTHR10963:SF55">
    <property type="entry name" value="GLYCOSIDE HYDROLASE FAMILY 16 PROTEIN"/>
    <property type="match status" value="1"/>
</dbReference>
<comment type="similarity">
    <text evidence="1">Belongs to the glycosyl hydrolase 16 family.</text>
</comment>
<dbReference type="InterPro" id="IPR050546">
    <property type="entry name" value="Glycosyl_Hydrlase_16"/>
</dbReference>
<organism evidence="2 3">
    <name type="scientific">Owenia fusiformis</name>
    <name type="common">Polychaete worm</name>
    <dbReference type="NCBI Taxonomy" id="6347"/>
    <lineage>
        <taxon>Eukaryota</taxon>
        <taxon>Metazoa</taxon>
        <taxon>Spiralia</taxon>
        <taxon>Lophotrochozoa</taxon>
        <taxon>Annelida</taxon>
        <taxon>Polychaeta</taxon>
        <taxon>Sedentaria</taxon>
        <taxon>Canalipalpata</taxon>
        <taxon>Sabellida</taxon>
        <taxon>Oweniida</taxon>
        <taxon>Oweniidae</taxon>
        <taxon>Owenia</taxon>
    </lineage>
</organism>
<dbReference type="OrthoDB" id="4781at2759"/>
<dbReference type="InterPro" id="IPR000757">
    <property type="entry name" value="Beta-glucanase-like"/>
</dbReference>
<dbReference type="GO" id="GO:0005975">
    <property type="term" value="P:carbohydrate metabolic process"/>
    <property type="evidence" value="ECO:0007669"/>
    <property type="project" value="InterPro"/>
</dbReference>
<evidence type="ECO:0000256" key="1">
    <source>
        <dbReference type="ARBA" id="ARBA00006865"/>
    </source>
</evidence>
<protein>
    <submittedName>
        <fullName evidence="2">Uncharacterized protein</fullName>
    </submittedName>
</protein>
<name>A0A8J1U8B9_OWEFU</name>
<dbReference type="AlphaFoldDB" id="A0A8J1U8B9"/>
<dbReference type="Proteomes" id="UP000749559">
    <property type="component" value="Unassembled WGS sequence"/>
</dbReference>
<dbReference type="PANTHER" id="PTHR10963">
    <property type="entry name" value="GLYCOSYL HYDROLASE-RELATED"/>
    <property type="match status" value="1"/>
</dbReference>
<dbReference type="GO" id="GO:0004553">
    <property type="term" value="F:hydrolase activity, hydrolyzing O-glycosyl compounds"/>
    <property type="evidence" value="ECO:0007669"/>
    <property type="project" value="InterPro"/>
</dbReference>
<keyword evidence="3" id="KW-1185">Reference proteome</keyword>
<dbReference type="PROSITE" id="PS51762">
    <property type="entry name" value="GH16_2"/>
    <property type="match status" value="1"/>
</dbReference>
<gene>
    <name evidence="2" type="ORF">OFUS_LOCUS19373</name>
</gene>
<comment type="caution">
    <text evidence="2">The sequence shown here is derived from an EMBL/GenBank/DDBJ whole genome shotgun (WGS) entry which is preliminary data.</text>
</comment>
<sequence length="598" mass="67517">MDGNLRLPSFHPNVGCMKGSENETDISTSKDEAHSINEPQNREIITQRRSDYLTMGRIDENCKVSLNALQNENDQSEQLGTGDEILTLSQNEVKALNKFQDVENATKPQRGFLSNLRNNFSTSFTCKLRSMPPKTEITFIPSDEYDIRPMPQKQEQGRQTMLLPDIPIYEVIDPYNIGQKSLKRKETYKRDFSRKCKILTVLCVVMVMCIVTATIVIPTVVILKSKQGANSNITGTESRTSPTLVDISTIHPPTLNTPVWNNTNLELIVNDNFSTFDTNTWGYAITASGSGNWEFQVYTPEERNVNVTENKLYIRPTLTDDRFGENFVKTGTLDVTQTWGECTEVRHYGCLRATGPGIIVNPVMSGKIHTKESFRYGRVEVIAKMPQGDWLWPGISLLPKSNVYGRWPRSGQMTLVESRGNRNYGELGVQRARTGLHWGDNRIHFHLPQGIKDLPMGEANFGEKFINYTLIWKSSGIQVYYDEELILDAPTPADGYAAKGLLSENPWEKGGKDAPFDTEFYLSLKLAVGGTNGYFPDDVHNTPKPKPWSNTYSHNSFPQTDFWDKKGDWLPTWVGDNAALQIKSVKIWKEINGDMGDA</sequence>
<dbReference type="EMBL" id="CAIIXF020000009">
    <property type="protein sequence ID" value="CAH1794725.1"/>
    <property type="molecule type" value="Genomic_DNA"/>
</dbReference>
<reference evidence="2" key="1">
    <citation type="submission" date="2022-03" db="EMBL/GenBank/DDBJ databases">
        <authorList>
            <person name="Martin C."/>
        </authorList>
    </citation>
    <scope>NUCLEOTIDE SEQUENCE</scope>
</reference>